<dbReference type="eggNOG" id="COG2829">
    <property type="taxonomic scope" value="Bacteria"/>
</dbReference>
<keyword evidence="22" id="KW-1185">Reference proteome</keyword>
<keyword evidence="16" id="KW-0472">Membrane</keyword>
<comment type="catalytic activity">
    <reaction evidence="1 20">
        <text>a 1,2-diacyl-sn-glycero-3-phosphocholine + H2O = a 2-acyl-sn-glycero-3-phosphocholine + a fatty acid + H(+)</text>
        <dbReference type="Rhea" id="RHEA:18689"/>
        <dbReference type="ChEBI" id="CHEBI:15377"/>
        <dbReference type="ChEBI" id="CHEBI:15378"/>
        <dbReference type="ChEBI" id="CHEBI:28868"/>
        <dbReference type="ChEBI" id="CHEBI:57643"/>
        <dbReference type="ChEBI" id="CHEBI:57875"/>
        <dbReference type="EC" id="3.1.1.32"/>
    </reaction>
</comment>
<accession>K2KC24</accession>
<keyword evidence="13 19" id="KW-0106">Calcium</keyword>
<comment type="function">
    <text evidence="20">Hydrolysis of phosphatidylcholine with phospholipase A2 (EC 3.1.1.4) and phospholipase A1 (EC 3.1.1.32) activities.</text>
</comment>
<name>K2KC24_9GAMM</name>
<evidence type="ECO:0000256" key="3">
    <source>
        <dbReference type="ARBA" id="ARBA00010525"/>
    </source>
</evidence>
<comment type="subcellular location">
    <subcellularLocation>
        <location evidence="20">Cell outer membrane</location>
        <topology evidence="20">Multi-pass membrane protein</topology>
    </subcellularLocation>
    <text evidence="20">One of the very few enzymes located there.</text>
</comment>
<dbReference type="PRINTS" id="PR01486">
    <property type="entry name" value="PHPHLIPASEA1"/>
</dbReference>
<evidence type="ECO:0000256" key="12">
    <source>
        <dbReference type="ARBA" id="ARBA00022801"/>
    </source>
</evidence>
<dbReference type="GO" id="GO:0016042">
    <property type="term" value="P:lipid catabolic process"/>
    <property type="evidence" value="ECO:0007669"/>
    <property type="project" value="UniProtKB-KW"/>
</dbReference>
<evidence type="ECO:0000256" key="13">
    <source>
        <dbReference type="ARBA" id="ARBA00022837"/>
    </source>
</evidence>
<dbReference type="GO" id="GO:0008970">
    <property type="term" value="F:phospholipase A1 activity"/>
    <property type="evidence" value="ECO:0007669"/>
    <property type="project" value="UniProtKB-EC"/>
</dbReference>
<dbReference type="InterPro" id="IPR003187">
    <property type="entry name" value="PLipase_A1"/>
</dbReference>
<comment type="cofactor">
    <cofactor evidence="20">
        <name>Ca(2+)</name>
        <dbReference type="ChEBI" id="CHEBI:29108"/>
    </cofactor>
    <text evidence="20">Binds 1 Ca(2+) ion per monomer. In the dimeric form the Ca(2+) is bound by different amino acids with binding of each Ca(2+) shared with ligands coming from each monomer. The Ca(2+) ion may have a role in catalysis.</text>
</comment>
<proteinExistence type="inferred from homology"/>
<dbReference type="STRING" id="740709.A10D4_03675"/>
<evidence type="ECO:0000256" key="16">
    <source>
        <dbReference type="ARBA" id="ARBA00023136"/>
    </source>
</evidence>
<dbReference type="EC" id="3.1.1.32" evidence="5 20"/>
<keyword evidence="8" id="KW-1134">Transmembrane beta strand</keyword>
<sequence length="305" mass="35191">MLKRTGMLLGLFLATSVQPLWAAQPQQVATQQQPENPYQQPLQEEEAELQQRLRLGQWGDDDGINEPALSINEPVYFIVGQDPFGDDDDIKARFQISFKYRMFSEDGYVADLLPVMKHFHLGYTQTSLWNLSADSKPFEDSSYRPSFFFEFDKVNDGWLPDFWRTGYEHESNGQAGEESRSIDMYYIQPAWTWDVGDRELMFAPKFYGYLTKGDENEDIDDYRGYVDMLVRYGHEDGVLASLTGRLGNAGKGSLQLDLSYPIREKIFSRAGGYIYLQLFHGYGDSFLTYDQKQDLQVRIGFAIVR</sequence>
<keyword evidence="10 19" id="KW-0479">Metal-binding</keyword>
<evidence type="ECO:0000256" key="14">
    <source>
        <dbReference type="ARBA" id="ARBA00022963"/>
    </source>
</evidence>
<feature type="signal peptide" evidence="20">
    <location>
        <begin position="1"/>
        <end position="22"/>
    </location>
</feature>
<dbReference type="OrthoDB" id="188433at2"/>
<feature type="binding site" description="in dimeric form" evidence="19">
    <location>
        <position position="135"/>
    </location>
    <ligand>
        <name>Ca(2+)</name>
        <dbReference type="ChEBI" id="CHEBI:29108"/>
        <label>1</label>
    </ligand>
</feature>
<dbReference type="Pfam" id="PF02253">
    <property type="entry name" value="PLA1"/>
    <property type="match status" value="1"/>
</dbReference>
<dbReference type="GO" id="GO:0004623">
    <property type="term" value="F:phospholipase A2 activity"/>
    <property type="evidence" value="ECO:0007669"/>
    <property type="project" value="UniProtKB-EC"/>
</dbReference>
<comment type="similarity">
    <text evidence="3 20">Belongs to the phospholipase A1 family.</text>
</comment>
<evidence type="ECO:0000256" key="4">
    <source>
        <dbReference type="ARBA" id="ARBA00011702"/>
    </source>
</evidence>
<keyword evidence="17 20" id="KW-0998">Cell outer membrane</keyword>
<feature type="active site" description="Nucleophile" evidence="18">
    <location>
        <position position="171"/>
    </location>
</feature>
<dbReference type="RefSeq" id="WP_008487806.1">
    <property type="nucleotide sequence ID" value="NZ_AMRG01000003.1"/>
</dbReference>
<dbReference type="PANTHER" id="PTHR40457:SF1">
    <property type="entry name" value="PHOSPHOLIPASE A1"/>
    <property type="match status" value="1"/>
</dbReference>
<evidence type="ECO:0000313" key="22">
    <source>
        <dbReference type="Proteomes" id="UP000014115"/>
    </source>
</evidence>
<dbReference type="InterPro" id="IPR036541">
    <property type="entry name" value="PLipase_A1_sf"/>
</dbReference>
<evidence type="ECO:0000256" key="9">
    <source>
        <dbReference type="ARBA" id="ARBA00022692"/>
    </source>
</evidence>
<comment type="subunit">
    <text evidence="4 20">Homodimer; dimerization is reversible, and the dimeric form is the active one.</text>
</comment>
<dbReference type="EMBL" id="AMRG01000003">
    <property type="protein sequence ID" value="EKE85413.1"/>
    <property type="molecule type" value="Genomic_DNA"/>
</dbReference>
<evidence type="ECO:0000256" key="6">
    <source>
        <dbReference type="ARBA" id="ARBA00013278"/>
    </source>
</evidence>
<evidence type="ECO:0000256" key="7">
    <source>
        <dbReference type="ARBA" id="ARBA00021726"/>
    </source>
</evidence>
<dbReference type="PATRIC" id="fig|740709.3.peg.740"/>
<feature type="active site" description="Proton acceptor" evidence="18">
    <location>
        <position position="169"/>
    </location>
</feature>
<evidence type="ECO:0000256" key="18">
    <source>
        <dbReference type="PIRSR" id="PIRSR603187-1"/>
    </source>
</evidence>
<dbReference type="EC" id="3.1.1.4" evidence="6 20"/>
<feature type="binding site" description="in dimeric form" evidence="19">
    <location>
        <position position="179"/>
    </location>
    <ligand>
        <name>Ca(2+)</name>
        <dbReference type="ChEBI" id="CHEBI:29108"/>
        <label>1</label>
    </ligand>
</feature>
<evidence type="ECO:0000256" key="17">
    <source>
        <dbReference type="ARBA" id="ARBA00023237"/>
    </source>
</evidence>
<gene>
    <name evidence="21" type="ORF">A10D4_03675</name>
</gene>
<dbReference type="SUPFAM" id="SSF56931">
    <property type="entry name" value="Outer membrane phospholipase A (OMPLA)"/>
    <property type="match status" value="1"/>
</dbReference>
<evidence type="ECO:0000256" key="20">
    <source>
        <dbReference type="RuleBase" id="RU366027"/>
    </source>
</evidence>
<keyword evidence="14 20" id="KW-0442">Lipid degradation</keyword>
<dbReference type="GO" id="GO:0009279">
    <property type="term" value="C:cell outer membrane"/>
    <property type="evidence" value="ECO:0007669"/>
    <property type="project" value="UniProtKB-SubCell"/>
</dbReference>
<organism evidence="21 22">
    <name type="scientific">Idiomarina xiamenensis 10-D-4</name>
    <dbReference type="NCBI Taxonomy" id="740709"/>
    <lineage>
        <taxon>Bacteria</taxon>
        <taxon>Pseudomonadati</taxon>
        <taxon>Pseudomonadota</taxon>
        <taxon>Gammaproteobacteria</taxon>
        <taxon>Alteromonadales</taxon>
        <taxon>Idiomarinaceae</taxon>
        <taxon>Idiomarina</taxon>
    </lineage>
</organism>
<evidence type="ECO:0000256" key="15">
    <source>
        <dbReference type="ARBA" id="ARBA00023098"/>
    </source>
</evidence>
<protein>
    <recommendedName>
        <fullName evidence="7 20">Phospholipase A1</fullName>
        <ecNumber evidence="5 20">3.1.1.32</ecNumber>
        <ecNumber evidence="6 20">3.1.1.4</ecNumber>
    </recommendedName>
    <alternativeName>
        <fullName evidence="20">Phosphatidylcholine 1-acylhydrolase</fullName>
    </alternativeName>
</protein>
<dbReference type="PANTHER" id="PTHR40457">
    <property type="entry name" value="PHOSPHOLIPASE A1"/>
    <property type="match status" value="1"/>
</dbReference>
<keyword evidence="11 20" id="KW-0732">Signal</keyword>
<keyword evidence="15 20" id="KW-0443">Lipid metabolism</keyword>
<keyword evidence="9" id="KW-0812">Transmembrane</keyword>
<comment type="caution">
    <text evidence="21">The sequence shown here is derived from an EMBL/GenBank/DDBJ whole genome shotgun (WGS) entry which is preliminary data.</text>
</comment>
<evidence type="ECO:0000256" key="2">
    <source>
        <dbReference type="ARBA" id="ARBA00001604"/>
    </source>
</evidence>
<dbReference type="GO" id="GO:0046872">
    <property type="term" value="F:metal ion binding"/>
    <property type="evidence" value="ECO:0007669"/>
    <property type="project" value="UniProtKB-KW"/>
</dbReference>
<keyword evidence="12 20" id="KW-0378">Hydrolase</keyword>
<dbReference type="Proteomes" id="UP000014115">
    <property type="component" value="Unassembled WGS sequence"/>
</dbReference>
<evidence type="ECO:0000256" key="8">
    <source>
        <dbReference type="ARBA" id="ARBA00022452"/>
    </source>
</evidence>
<dbReference type="Gene3D" id="2.40.230.10">
    <property type="entry name" value="Phospholipase A1"/>
    <property type="match status" value="1"/>
</dbReference>
<evidence type="ECO:0000256" key="1">
    <source>
        <dbReference type="ARBA" id="ARBA00000111"/>
    </source>
</evidence>
<evidence type="ECO:0000256" key="11">
    <source>
        <dbReference type="ARBA" id="ARBA00022729"/>
    </source>
</evidence>
<evidence type="ECO:0000256" key="5">
    <source>
        <dbReference type="ARBA" id="ARBA00013179"/>
    </source>
</evidence>
<comment type="catalytic activity">
    <reaction evidence="2 20">
        <text>a 1,2-diacyl-sn-glycero-3-phosphocholine + H2O = a 1-acyl-sn-glycero-3-phosphocholine + a fatty acid + H(+)</text>
        <dbReference type="Rhea" id="RHEA:15801"/>
        <dbReference type="ChEBI" id="CHEBI:15377"/>
        <dbReference type="ChEBI" id="CHEBI:15378"/>
        <dbReference type="ChEBI" id="CHEBI:28868"/>
        <dbReference type="ChEBI" id="CHEBI:57643"/>
        <dbReference type="ChEBI" id="CHEBI:58168"/>
        <dbReference type="EC" id="3.1.1.4"/>
    </reaction>
</comment>
<reference evidence="21 22" key="1">
    <citation type="journal article" date="2012" name="J. Bacteriol.">
        <title>Genome Sequence of Idiomarina xiamenensis Type Strain 10-D-4.</title>
        <authorList>
            <person name="Lai Q."/>
            <person name="Wang L."/>
            <person name="Wang W."/>
            <person name="Shao Z."/>
        </authorList>
    </citation>
    <scope>NUCLEOTIDE SEQUENCE [LARGE SCALE GENOMIC DNA]</scope>
    <source>
        <strain evidence="21 22">10-D-4</strain>
    </source>
</reference>
<evidence type="ECO:0000313" key="21">
    <source>
        <dbReference type="EMBL" id="EKE85413.1"/>
    </source>
</evidence>
<evidence type="ECO:0000256" key="10">
    <source>
        <dbReference type="ARBA" id="ARBA00022723"/>
    </source>
</evidence>
<dbReference type="AlphaFoldDB" id="K2KC24"/>
<evidence type="ECO:0000256" key="19">
    <source>
        <dbReference type="PIRSR" id="PIRSR603187-2"/>
    </source>
</evidence>
<feature type="chain" id="PRO_5019611606" description="Phospholipase A1" evidence="20">
    <location>
        <begin position="23"/>
        <end position="305"/>
    </location>
</feature>